<keyword evidence="2" id="KW-1185">Reference proteome</keyword>
<comment type="caution">
    <text evidence="1">The sequence shown here is derived from an EMBL/GenBank/DDBJ whole genome shotgun (WGS) entry which is preliminary data.</text>
</comment>
<dbReference type="EMBL" id="JAEPRE010000165">
    <property type="protein sequence ID" value="KAG2231143.1"/>
    <property type="molecule type" value="Genomic_DNA"/>
</dbReference>
<name>A0A8H7VWD6_9FUNG</name>
<organism evidence="1 2">
    <name type="scientific">Thamnidium elegans</name>
    <dbReference type="NCBI Taxonomy" id="101142"/>
    <lineage>
        <taxon>Eukaryota</taxon>
        <taxon>Fungi</taxon>
        <taxon>Fungi incertae sedis</taxon>
        <taxon>Mucoromycota</taxon>
        <taxon>Mucoromycotina</taxon>
        <taxon>Mucoromycetes</taxon>
        <taxon>Mucorales</taxon>
        <taxon>Mucorineae</taxon>
        <taxon>Mucoraceae</taxon>
        <taxon>Thamnidium</taxon>
    </lineage>
</organism>
<gene>
    <name evidence="1" type="ORF">INT48_003351</name>
</gene>
<accession>A0A8H7VWD6</accession>
<dbReference type="OrthoDB" id="116445at2759"/>
<evidence type="ECO:0000313" key="1">
    <source>
        <dbReference type="EMBL" id="KAG2231143.1"/>
    </source>
</evidence>
<dbReference type="AlphaFoldDB" id="A0A8H7VWD6"/>
<dbReference type="Proteomes" id="UP000613177">
    <property type="component" value="Unassembled WGS sequence"/>
</dbReference>
<sequence>MVKQNWTTEDEEQLCYSYLEVSMGSIVGRNQKHDIFWKHLNNHWAIIDEADLKFFGCYQRAQYTNFDALRKTMQARLAEVTQRFIDLQARFDDVAQQSPDI</sequence>
<reference evidence="1" key="1">
    <citation type="submission" date="2021-01" db="EMBL/GenBank/DDBJ databases">
        <title>Metabolic potential, ecology and presence of endohyphal bacteria is reflected in genomic diversity of Mucoromycotina.</title>
        <authorList>
            <person name="Muszewska A."/>
            <person name="Okrasinska A."/>
            <person name="Steczkiewicz K."/>
            <person name="Drgas O."/>
            <person name="Orlowska M."/>
            <person name="Perlinska-Lenart U."/>
            <person name="Aleksandrzak-Piekarczyk T."/>
            <person name="Szatraj K."/>
            <person name="Zielenkiewicz U."/>
            <person name="Pilsyk S."/>
            <person name="Malc E."/>
            <person name="Mieczkowski P."/>
            <person name="Kruszewska J.S."/>
            <person name="Biernat P."/>
            <person name="Pawlowska J."/>
        </authorList>
    </citation>
    <scope>NUCLEOTIDE SEQUENCE</scope>
    <source>
        <strain evidence="1">WA0000018081</strain>
    </source>
</reference>
<proteinExistence type="predicted"/>
<evidence type="ECO:0000313" key="2">
    <source>
        <dbReference type="Proteomes" id="UP000613177"/>
    </source>
</evidence>
<protein>
    <submittedName>
        <fullName evidence="1">Uncharacterized protein</fullName>
    </submittedName>
</protein>